<dbReference type="AlphaFoldDB" id="A0ABD5NHF3"/>
<evidence type="ECO:0000256" key="1">
    <source>
        <dbReference type="SAM" id="Phobius"/>
    </source>
</evidence>
<evidence type="ECO:0000259" key="2">
    <source>
        <dbReference type="Pfam" id="PF09335"/>
    </source>
</evidence>
<keyword evidence="1" id="KW-1133">Transmembrane helix</keyword>
<feature type="domain" description="VTT" evidence="2">
    <location>
        <begin position="46"/>
        <end position="182"/>
    </location>
</feature>
<keyword evidence="1" id="KW-0812">Transmembrane</keyword>
<dbReference type="EMBL" id="JBHRWN010000002">
    <property type="protein sequence ID" value="MFC3478434.1"/>
    <property type="molecule type" value="Genomic_DNA"/>
</dbReference>
<dbReference type="Proteomes" id="UP001595660">
    <property type="component" value="Unassembled WGS sequence"/>
</dbReference>
<dbReference type="RefSeq" id="WP_232570393.1">
    <property type="nucleotide sequence ID" value="NZ_CP089466.1"/>
</dbReference>
<keyword evidence="1" id="KW-0472">Membrane</keyword>
<feature type="transmembrane region" description="Helical" evidence="1">
    <location>
        <begin position="26"/>
        <end position="43"/>
    </location>
</feature>
<accession>A0ABD5NHF3</accession>
<feature type="transmembrane region" description="Helical" evidence="1">
    <location>
        <begin position="131"/>
        <end position="154"/>
    </location>
</feature>
<feature type="transmembrane region" description="Helical" evidence="1">
    <location>
        <begin position="50"/>
        <end position="68"/>
    </location>
</feature>
<dbReference type="GeneID" id="69118556"/>
<dbReference type="InterPro" id="IPR032816">
    <property type="entry name" value="VTT_dom"/>
</dbReference>
<evidence type="ECO:0000313" key="4">
    <source>
        <dbReference type="Proteomes" id="UP001595660"/>
    </source>
</evidence>
<organism evidence="3 4">
    <name type="scientific">Halobacterium litoreum</name>
    <dbReference type="NCBI Taxonomy" id="2039234"/>
    <lineage>
        <taxon>Archaea</taxon>
        <taxon>Methanobacteriati</taxon>
        <taxon>Methanobacteriota</taxon>
        <taxon>Stenosarchaea group</taxon>
        <taxon>Halobacteria</taxon>
        <taxon>Halobacteriales</taxon>
        <taxon>Halobacteriaceae</taxon>
        <taxon>Halobacterium</taxon>
    </lineage>
</organism>
<name>A0ABD5NHF3_9EURY</name>
<gene>
    <name evidence="3" type="ORF">ACFOKC_11955</name>
</gene>
<proteinExistence type="predicted"/>
<dbReference type="Pfam" id="PF09335">
    <property type="entry name" value="VTT_dom"/>
    <property type="match status" value="1"/>
</dbReference>
<protein>
    <submittedName>
        <fullName evidence="3">VTT domain-containing protein</fullName>
    </submittedName>
</protein>
<evidence type="ECO:0000313" key="3">
    <source>
        <dbReference type="EMBL" id="MFC3478434.1"/>
    </source>
</evidence>
<keyword evidence="4" id="KW-1185">Reference proteome</keyword>
<reference evidence="3 4" key="1">
    <citation type="journal article" date="2019" name="Int. J. Syst. Evol. Microbiol.">
        <title>The Global Catalogue of Microorganisms (GCM) 10K type strain sequencing project: providing services to taxonomists for standard genome sequencing and annotation.</title>
        <authorList>
            <consortium name="The Broad Institute Genomics Platform"/>
            <consortium name="The Broad Institute Genome Sequencing Center for Infectious Disease"/>
            <person name="Wu L."/>
            <person name="Ma J."/>
        </authorList>
    </citation>
    <scope>NUCLEOTIDE SEQUENCE [LARGE SCALE GENOMIC DNA]</scope>
    <source>
        <strain evidence="3 4">CGMCC 1.12562</strain>
    </source>
</reference>
<feature type="transmembrane region" description="Helical" evidence="1">
    <location>
        <begin position="166"/>
        <end position="189"/>
    </location>
</feature>
<feature type="transmembrane region" description="Helical" evidence="1">
    <location>
        <begin position="74"/>
        <end position="95"/>
    </location>
</feature>
<sequence>MTSLAVLPLALDIGIFEDAVRAATGWSGLFVIFVYSFLIAFVLPLPSEIVLCPAGYVCAAGATLGLGIPGPAVVALVVLVSGVGKALGSVIALYVGHGASHSGIVVRACRRLGFDPVEWSKSKMVALVRKYGYYGMAMGLTVPGFPDTLSIYVFSVIEKNYAKFAAAAFAGSVGRLVVTIAVIEGVVLVV</sequence>
<comment type="caution">
    <text evidence="3">The sequence shown here is derived from an EMBL/GenBank/DDBJ whole genome shotgun (WGS) entry which is preliminary data.</text>
</comment>